<keyword evidence="5" id="KW-1185">Reference proteome</keyword>
<feature type="domain" description="MBG" evidence="3">
    <location>
        <begin position="1291"/>
        <end position="1370"/>
    </location>
</feature>
<dbReference type="RefSeq" id="WP_139065581.1">
    <property type="nucleotide sequence ID" value="NZ_CP040812.1"/>
</dbReference>
<keyword evidence="2" id="KW-1133">Transmembrane helix</keyword>
<feature type="domain" description="MBG" evidence="3">
    <location>
        <begin position="1376"/>
        <end position="1455"/>
    </location>
</feature>
<evidence type="ECO:0000259" key="3">
    <source>
        <dbReference type="Pfam" id="PF18676"/>
    </source>
</evidence>
<dbReference type="Pfam" id="PF18676">
    <property type="entry name" value="MBG_2"/>
    <property type="match status" value="13"/>
</dbReference>
<feature type="domain" description="MBG" evidence="3">
    <location>
        <begin position="544"/>
        <end position="620"/>
    </location>
</feature>
<feature type="domain" description="MBG" evidence="3">
    <location>
        <begin position="793"/>
        <end position="869"/>
    </location>
</feature>
<feature type="domain" description="MBG" evidence="3">
    <location>
        <begin position="1125"/>
        <end position="1201"/>
    </location>
</feature>
<evidence type="ECO:0000256" key="2">
    <source>
        <dbReference type="SAM" id="Phobius"/>
    </source>
</evidence>
<feature type="domain" description="MBG" evidence="3">
    <location>
        <begin position="627"/>
        <end position="703"/>
    </location>
</feature>
<feature type="domain" description="MBG" evidence="3">
    <location>
        <begin position="1208"/>
        <end position="1284"/>
    </location>
</feature>
<feature type="domain" description="MBG" evidence="3">
    <location>
        <begin position="710"/>
        <end position="786"/>
    </location>
</feature>
<evidence type="ECO:0000313" key="5">
    <source>
        <dbReference type="Proteomes" id="UP000309016"/>
    </source>
</evidence>
<feature type="domain" description="MBG" evidence="3">
    <location>
        <begin position="461"/>
        <end position="537"/>
    </location>
</feature>
<feature type="domain" description="MBG" evidence="3">
    <location>
        <begin position="959"/>
        <end position="1035"/>
    </location>
</feature>
<dbReference type="KEGG" id="afla:FHG64_06030"/>
<protein>
    <submittedName>
        <fullName evidence="4">T9SS type A sorting domain-containing protein</fullName>
    </submittedName>
</protein>
<gene>
    <name evidence="4" type="ORF">FHG64_06030</name>
</gene>
<keyword evidence="2" id="KW-0472">Membrane</keyword>
<dbReference type="Gene3D" id="3.30.160.710">
    <property type="match status" value="1"/>
</dbReference>
<keyword evidence="1" id="KW-0732">Signal</keyword>
<dbReference type="NCBIfam" id="TIGR04183">
    <property type="entry name" value="Por_Secre_tail"/>
    <property type="match status" value="1"/>
</dbReference>
<sequence>MAEFLLFKRAGLLNFTLTFITSIFLVTAGWGQSVTTDKLDYAPGEIAIISGSGWTGDSMIDIHMDEDPPLHEDHEHDFDDVPVNADGTWSVEFPIEEYHLGVTFYVTVTGQQTGMTAEHVFTDNGFFAITINPISSEASEIQKYIITIKNSENNSGNSVKFGSFQILLPGGYANPTAIENFKINNNSTTRFTTYNGGSYSNGYNSINRYIGITSIGNTSNNDNRLVKGEVLTFEVTTVNPGAGDYTWTTGASNNLFSSFNNNGSIEGNQPVVKIISSCNAPTINENPENQTITYGENISFSVDAEGDGLEYQWQVDTGDGFENVNNGGFYSGAESATLNIISPTVAMHEFKYRVVVSGDCDADAVSEAAVLTVTPKALEVIASSDSKEYGSEYTFDGTEFTTEGLVNDDAVTSATITSTGSGATAAVANYDINISAAQGTGLGNYTITYTKGNLEVTPKALEVIANSDSKEYGSEYTFDGTEFTTEGLVNDDAVTSATITSAGSGATAVVDNYDIDISAAVGTGLGNYTITYTEGNLEVTPKALEVIANSDSKEYGSEYTFDGTEFTTEGLVNDDAVTSATITSTGSAATAAVANYDINISAAQGIGLGNYTITYTKGNLEVTPKALEVIANSDSKEYGSEYTFDGTEFTTEGLVNDDAVTSATITSTGSAATAAVANYDINISAAQGIGLGNYTITYTKGNLEVTPKALEVIANSDSKEYGSEYTFDGTEFTTEGLVNDDAVTSATITSTGSAATAAVANYDINISAAQGIGLGNYTITYTKGNLEVTPKALEVIANSDSKEYGSEYTFDGTEFTTEGLVNDDAVTSATITSTGSAATAAVANYDINISAAQGIGLGNYTITYTKGNLEVTPKALEVIANSDSKEYGSEYTFDGTEFTTEGLVNDDTVTSATITSAGSGATAAVANYDINISAAQGTGLGNYTITYTEGNLEVTPKALEVIANSDSKEYGFEYTFDGTEFTTEGLVNDDAVTSATITSAGSGATAVVDNYDIDISAAVGTGLGNYTITYTEGNLEVTPKALEVIANSDSKEYGSEYTFDGTEFTTEGLVNDDAVTSATITSTGSAATAAVANYDINISAAQGIGLGNYTITYTKGNLEVTPKALEVIANSDSKEYGSEYTFDGTEFTTEGLVNDDAVTSATITSAGSGATAVVDNYDIDISAAVGTGLGNYAITYAKGNLEVTPKSLEVIANSDSKVYGSEYTFDGTEFTTEGLVNDDAVTSATITSTGSAATAAVANYDINISAAQGIGLGNYTITYTEGNLEVTKKGLEVTAVADDITYGDAAPTVTVEYSGFVNNDDADDLDNTGFALGTDYTQFDAVGTYNTTITITTAEDNNYNFTPLTSSTFTVGQKELTITANDLSKYCGQTIIFGGTEFSQIGLVGGDVIESATISSNGAGASAEPAGSPYVIIIEDAIGTGLSNYTITYETGELTVNPVSLDLTNAQNPRSINEDVIIKIGVSDGATQVSGALVTLKVEGKGSFEATSSNGIATFNLGKLPAELYAVTVQAGGCETSAEVYLPIYDPNGGFVTGGGWIDSPAGAMTGDYETAAGKANFGFNAKYKNGKNNTTEVDGSTNFQFKDGDFHFKSSKHEDESLIISGAKATFRGVGTVNGKGNHQFRIIAIDGDVSGGGGTDKFRIMVWDDNSSSTLIYDNKRGIAESSDDATVLGGGSIVIHKPKGGNNKTAEVNEKITVAESKEEIVQLDILGNLAVAPNPVRHEAKVRFSLIEDAGVTVRLYDFNGREIQTLYTGNAKAHQVYEAAFQRNNSMSGIYIVKLTTDRGHSYNKQVIFE</sequence>
<proteinExistence type="predicted"/>
<dbReference type="Gene3D" id="2.60.40.10">
    <property type="entry name" value="Immunoglobulins"/>
    <property type="match status" value="1"/>
</dbReference>
<reference evidence="4 5" key="1">
    <citation type="submission" date="2019-06" db="EMBL/GenBank/DDBJ databases">
        <title>Complete genome sequence of Antarcticibacterium flavum KCTC 52984T from an Antarctic marine sediment.</title>
        <authorList>
            <person name="Lee Y.M."/>
            <person name="Shin S.C."/>
        </authorList>
    </citation>
    <scope>NUCLEOTIDE SEQUENCE [LARGE SCALE GENOMIC DNA]</scope>
    <source>
        <strain evidence="4 5">KCTC 52984</strain>
    </source>
</reference>
<accession>A0A5B7X122</accession>
<dbReference type="InterPro" id="IPR026444">
    <property type="entry name" value="Secre_tail"/>
</dbReference>
<evidence type="ECO:0000256" key="1">
    <source>
        <dbReference type="ARBA" id="ARBA00022729"/>
    </source>
</evidence>
<feature type="domain" description="MBG" evidence="3">
    <location>
        <begin position="1042"/>
        <end position="1118"/>
    </location>
</feature>
<dbReference type="EMBL" id="CP040812">
    <property type="protein sequence ID" value="QCY68999.1"/>
    <property type="molecule type" value="Genomic_DNA"/>
</dbReference>
<feature type="transmembrane region" description="Helical" evidence="2">
    <location>
        <begin position="12"/>
        <end position="31"/>
    </location>
</feature>
<keyword evidence="2" id="KW-0812">Transmembrane</keyword>
<evidence type="ECO:0000313" key="4">
    <source>
        <dbReference type="EMBL" id="QCY68999.1"/>
    </source>
</evidence>
<name>A0A5B7X122_9FLAO</name>
<organism evidence="4 5">
    <name type="scientific">Antarcticibacterium flavum</name>
    <dbReference type="NCBI Taxonomy" id="2058175"/>
    <lineage>
        <taxon>Bacteria</taxon>
        <taxon>Pseudomonadati</taxon>
        <taxon>Bacteroidota</taxon>
        <taxon>Flavobacteriia</taxon>
        <taxon>Flavobacteriales</taxon>
        <taxon>Flavobacteriaceae</taxon>
        <taxon>Antarcticibacterium</taxon>
    </lineage>
</organism>
<feature type="domain" description="MBG" evidence="3">
    <location>
        <begin position="876"/>
        <end position="952"/>
    </location>
</feature>
<dbReference type="InterPro" id="IPR041286">
    <property type="entry name" value="MBG_2"/>
</dbReference>
<dbReference type="InterPro" id="IPR013783">
    <property type="entry name" value="Ig-like_fold"/>
</dbReference>
<dbReference type="OrthoDB" id="1121493at2"/>
<feature type="domain" description="MBG" evidence="3">
    <location>
        <begin position="378"/>
        <end position="454"/>
    </location>
</feature>
<dbReference type="Proteomes" id="UP000309016">
    <property type="component" value="Chromosome"/>
</dbReference>